<dbReference type="KEGG" id="nai:NECAME_01405"/>
<keyword evidence="2" id="KW-1185">Reference proteome</keyword>
<dbReference type="Proteomes" id="UP000053676">
    <property type="component" value="Unassembled WGS sequence"/>
</dbReference>
<proteinExistence type="predicted"/>
<dbReference type="AlphaFoldDB" id="W2TTV9"/>
<protein>
    <submittedName>
        <fullName evidence="1">Uncharacterized protein</fullName>
    </submittedName>
</protein>
<sequence length="64" mass="7424">MAFSHWHLFSLWECNSAAKRPRDEYDSSVERQQMHLIGRTINKQNLKIGQLKVSNLPGLMAVIK</sequence>
<evidence type="ECO:0000313" key="1">
    <source>
        <dbReference type="EMBL" id="ETN85515.1"/>
    </source>
</evidence>
<dbReference type="EMBL" id="KI657713">
    <property type="protein sequence ID" value="ETN85515.1"/>
    <property type="molecule type" value="Genomic_DNA"/>
</dbReference>
<organism evidence="1 2">
    <name type="scientific">Necator americanus</name>
    <name type="common">Human hookworm</name>
    <dbReference type="NCBI Taxonomy" id="51031"/>
    <lineage>
        <taxon>Eukaryota</taxon>
        <taxon>Metazoa</taxon>
        <taxon>Ecdysozoa</taxon>
        <taxon>Nematoda</taxon>
        <taxon>Chromadorea</taxon>
        <taxon>Rhabditida</taxon>
        <taxon>Rhabditina</taxon>
        <taxon>Rhabditomorpha</taxon>
        <taxon>Strongyloidea</taxon>
        <taxon>Ancylostomatidae</taxon>
        <taxon>Bunostominae</taxon>
        <taxon>Necator</taxon>
    </lineage>
</organism>
<evidence type="ECO:0000313" key="2">
    <source>
        <dbReference type="Proteomes" id="UP000053676"/>
    </source>
</evidence>
<reference evidence="2" key="1">
    <citation type="journal article" date="2014" name="Nat. Genet.">
        <title>Genome of the human hookworm Necator americanus.</title>
        <authorList>
            <person name="Tang Y.T."/>
            <person name="Gao X."/>
            <person name="Rosa B.A."/>
            <person name="Abubucker S."/>
            <person name="Hallsworth-Pepin K."/>
            <person name="Martin J."/>
            <person name="Tyagi R."/>
            <person name="Heizer E."/>
            <person name="Zhang X."/>
            <person name="Bhonagiri-Palsikar V."/>
            <person name="Minx P."/>
            <person name="Warren W.C."/>
            <person name="Wang Q."/>
            <person name="Zhan B."/>
            <person name="Hotez P.J."/>
            <person name="Sternberg P.W."/>
            <person name="Dougall A."/>
            <person name="Gaze S.T."/>
            <person name="Mulvenna J."/>
            <person name="Sotillo J."/>
            <person name="Ranganathan S."/>
            <person name="Rabelo E.M."/>
            <person name="Wilson R.K."/>
            <person name="Felgner P.L."/>
            <person name="Bethony J."/>
            <person name="Hawdon J.M."/>
            <person name="Gasser R.B."/>
            <person name="Loukas A."/>
            <person name="Mitreva M."/>
        </authorList>
    </citation>
    <scope>NUCLEOTIDE SEQUENCE [LARGE SCALE GENOMIC DNA]</scope>
</reference>
<accession>W2TTV9</accession>
<name>W2TTV9_NECAM</name>
<gene>
    <name evidence="1" type="ORF">NECAME_01405</name>
</gene>